<dbReference type="GO" id="GO:0000146">
    <property type="term" value="F:microfilament motor activity"/>
    <property type="evidence" value="ECO:0007669"/>
    <property type="project" value="TreeGrafter"/>
</dbReference>
<dbReference type="Gene3D" id="1.10.10.820">
    <property type="match status" value="1"/>
</dbReference>
<dbReference type="EMBL" id="JNBS01001237">
    <property type="protein sequence ID" value="OQS02142.1"/>
    <property type="molecule type" value="Genomic_DNA"/>
</dbReference>
<dbReference type="GO" id="GO:0007015">
    <property type="term" value="P:actin filament organization"/>
    <property type="evidence" value="ECO:0007669"/>
    <property type="project" value="TreeGrafter"/>
</dbReference>
<feature type="compositionally biased region" description="Basic and acidic residues" evidence="8">
    <location>
        <begin position="500"/>
        <end position="514"/>
    </location>
</feature>
<evidence type="ECO:0000313" key="12">
    <source>
        <dbReference type="Proteomes" id="UP000243217"/>
    </source>
</evidence>
<keyword evidence="12" id="KW-1185">Reference proteome</keyword>
<dbReference type="STRING" id="74557.A0A1V9ZVV2"/>
<dbReference type="InterPro" id="IPR027417">
    <property type="entry name" value="P-loop_NTPase"/>
</dbReference>
<feature type="compositionally biased region" description="Pro residues" evidence="8">
    <location>
        <begin position="213"/>
        <end position="242"/>
    </location>
</feature>
<dbReference type="Gene3D" id="3.30.70.1590">
    <property type="match status" value="1"/>
</dbReference>
<evidence type="ECO:0000259" key="9">
    <source>
        <dbReference type="PROSITE" id="PS50021"/>
    </source>
</evidence>
<feature type="compositionally biased region" description="Low complexity" evidence="8">
    <location>
        <begin position="705"/>
        <end position="728"/>
    </location>
</feature>
<dbReference type="Gene3D" id="3.40.850.10">
    <property type="entry name" value="Kinesin motor domain"/>
    <property type="match status" value="1"/>
</dbReference>
<evidence type="ECO:0000313" key="11">
    <source>
        <dbReference type="EMBL" id="OQS02142.1"/>
    </source>
</evidence>
<dbReference type="SUPFAM" id="SSF52540">
    <property type="entry name" value="P-loop containing nucleoside triphosphate hydrolases"/>
    <property type="match status" value="1"/>
</dbReference>
<reference evidence="11 12" key="1">
    <citation type="journal article" date="2014" name="Genome Biol. Evol.">
        <title>The secreted proteins of Achlya hypogyna and Thraustotheca clavata identify the ancestral oomycete secretome and reveal gene acquisitions by horizontal gene transfer.</title>
        <authorList>
            <person name="Misner I."/>
            <person name="Blouin N."/>
            <person name="Leonard G."/>
            <person name="Richards T.A."/>
            <person name="Lane C.E."/>
        </authorList>
    </citation>
    <scope>NUCLEOTIDE SEQUENCE [LARGE SCALE GENOMIC DNA]</scope>
    <source>
        <strain evidence="11 12">ATCC 34112</strain>
    </source>
</reference>
<dbReference type="Pfam" id="PF00307">
    <property type="entry name" value="CH"/>
    <property type="match status" value="1"/>
</dbReference>
<dbReference type="InterPro" id="IPR000048">
    <property type="entry name" value="IQ_motif_EF-hand-BS"/>
</dbReference>
<dbReference type="PRINTS" id="PR00193">
    <property type="entry name" value="MYOSINHEAVY"/>
</dbReference>
<dbReference type="GO" id="GO:0005737">
    <property type="term" value="C:cytoplasm"/>
    <property type="evidence" value="ECO:0007669"/>
    <property type="project" value="TreeGrafter"/>
</dbReference>
<dbReference type="SMART" id="SM00242">
    <property type="entry name" value="MYSc"/>
    <property type="match status" value="1"/>
</dbReference>
<dbReference type="Pfam" id="PF00063">
    <property type="entry name" value="Myosin_head"/>
    <property type="match status" value="1"/>
</dbReference>
<dbReference type="Gene3D" id="1.10.418.10">
    <property type="entry name" value="Calponin-like domain"/>
    <property type="match status" value="1"/>
</dbReference>
<dbReference type="GO" id="GO:0016020">
    <property type="term" value="C:membrane"/>
    <property type="evidence" value="ECO:0007669"/>
    <property type="project" value="TreeGrafter"/>
</dbReference>
<sequence>MTGEVRLEHLQEWIESSVDVTFDGNMWALLKDGQVLCKLANSLNAAIRINKLKTSFHCKENIQAFINWAKSVGVPSGDLFTVHDLQFEENLDKVLATLSALYNMYAEEIRASIRFSASNGAAGVSMQSGSYISDDDSGFEELHDSEPDLDDEPDLYDLSIVRENRSSSKLAAFLKFVPIQTTTKHIAMVPPLAPEHIEPAPEEIPLVVKAAPMTPPPKAQPTTPPPKKQPTTPPPRESPPPVVVKEDEPAKPKTSKFSKLSNFLHKAKKASPKAQTPGSKEVQTPQSKSSTPQSKASTPHAKFATPKTKPTTPKGKPTTPKGKPSTPKGKPATPKAKAATPNSTTQNKVAIQSPQAKVALSSPETNLSTPSPQLKLSPQPKLSTPPPEPKVEATKAKELAPKVATNTPAPALTRTTSKIISISSSRAAPVPFRSQESSSSLHTPPASPKSSTGSSVGTPQRRLSAFLAKTPPGKPTLISAPSATQRERRPSLVGSFLKSNPERRPSLVDLERRSSLLGTPSAIDRRPSLVGSTPPVLDRRPSLVGSATPAINRRPSLLGSMERKPSVVNEPVSDNLATSRPMQLGKPRGPNKTKARSGVSPPNSAPVTVVPPPAINSSAPLSSTNKLANFLKAGPPAHPTPAVVSHPGPSKLANFLKAAPPTEPQRMLANIMMNRVPQSEAVVTEHIGHNDSDSDDELCTPPSSPKAAPAIALSTKPVAKAAKPASPKKIQKPLSPKPVARSLPAAKPTAQASTSWPPAPVTTQTPHAAMPQPSPVQTTNSNTNKLASFMAAVPPPAAHTAAKSSGTSKLAAFLSKNGMPKTPSTSFVGNAPSTSFVAKPTPPSFVSSAPPTAVRKVRAAPVRSEPRRAKRSTMSGNWVQRRYSYKSRKATRRFDKEGTRRTFLQTQLRLKEETKHSTAKHHKTANVCAPGMLCYVPDDTDTWLLAEVDSVDTRRKHVKVKLIEGDGDTRTVDLTNMDVVRAIGGPQATEIDSLPLAISNPIGDGVEDMRNLRFLNEPSILYNLKRRFEAAQPYTYSNDIVIAVNPYQWLGALYGEQLHTKYLKQPRHNLPPHVYSTSTSAYKSMTNNKMNQSILVSGESGAGKTETTKILMNHLATVAGGREDKTIARVIDVNPLLESFGNAKTLRNDNSSRFGKFTQLQFSAKGVLRGACCETYLLEKSRVVSFAPGERNYHIFYQILAGLPKSMMESLRLDGDKKYRYIGDLSQMVIDGIDDSKWMAQTQKALGLIDLDSDFQKTLFEVLAGILHVGEVDFVAKNETTSKVSDPEALAAVADLLGLSTDTISQAFCNRTVVAHRDSVIVPLNVIEAAENRDALAKAIYASLFDWLVKRINEAMSIPDAAHQIGVLDIFGFEDFAHNGFEQFCINYANEKLQQKFVQDVFSTVQDEYTREGLVWDHISYADNQNILDLIEGKLGIINLMNDHLRQPRGTEEALVNKFRTKDNNIITFAKVKRTQFTIRHYAGAVTYETIGFMEKHRDALMQDLLDLVRSSTKPFVVSLFPTEPVPEPAVVVEEPTSPLRHPWLKKAEPKPLLEGRKKALPPKTLGSQFKASLTSLMETISVTQVHYVRCIKPNSVKSPTVFDKPMVVSQLRSAGVIDAIRISRAGYPSRLTSHELATRYATMLPPSMIQQPTMNQTCEAFMRATGHSSPVEYQMGKTLVYFKAGVLEELELMKSDFYYEQATLIQKVVLGFIDRQAFQKKISAAIKMQSFVRRNLERIDYVKIRSATIKMQRVFQYYKNEKTRREEALAALRQRLKAEEEARLAREAKEVKKLQVPSYDMLSSALSSPRSLMSPMTSPEASDSKGSFRSQGYYDAQEVETRAKDLLAQGDAFCGNCKNLSTGLAHLQEQLAKLKAENVRLRRLLVDHSINPDEDDGVYV</sequence>
<evidence type="ECO:0000256" key="6">
    <source>
        <dbReference type="PROSITE-ProRule" id="PRU00782"/>
    </source>
</evidence>
<accession>A0A1V9ZVV2</accession>
<organism evidence="11 12">
    <name type="scientific">Thraustotheca clavata</name>
    <dbReference type="NCBI Taxonomy" id="74557"/>
    <lineage>
        <taxon>Eukaryota</taxon>
        <taxon>Sar</taxon>
        <taxon>Stramenopiles</taxon>
        <taxon>Oomycota</taxon>
        <taxon>Saprolegniomycetes</taxon>
        <taxon>Saprolegniales</taxon>
        <taxon>Achlyaceae</taxon>
        <taxon>Thraustotheca</taxon>
    </lineage>
</organism>
<proteinExistence type="inferred from homology"/>
<dbReference type="PANTHER" id="PTHR13140:SF706">
    <property type="entry name" value="DILUTE CLASS UNCONVENTIONAL MYOSIN, ISOFORM C"/>
    <property type="match status" value="1"/>
</dbReference>
<feature type="compositionally biased region" description="Polar residues" evidence="8">
    <location>
        <begin position="342"/>
        <end position="355"/>
    </location>
</feature>
<evidence type="ECO:0000256" key="2">
    <source>
        <dbReference type="ARBA" id="ARBA00022840"/>
    </source>
</evidence>
<feature type="region of interest" description="Disordered" evidence="8">
    <location>
        <begin position="688"/>
        <end position="781"/>
    </location>
</feature>
<feature type="compositionally biased region" description="Polar residues" evidence="8">
    <location>
        <begin position="434"/>
        <end position="458"/>
    </location>
</feature>
<feature type="region of interest" description="Disordered" evidence="8">
    <location>
        <begin position="844"/>
        <end position="875"/>
    </location>
</feature>
<dbReference type="Gene3D" id="1.20.5.190">
    <property type="match status" value="1"/>
</dbReference>
<comment type="similarity">
    <text evidence="6">Belongs to the TRAFAC class myosin-kinesin ATPase superfamily. Myosin family.</text>
</comment>
<feature type="compositionally biased region" description="Low complexity" evidence="8">
    <location>
        <begin position="1807"/>
        <end position="1820"/>
    </location>
</feature>
<feature type="coiled-coil region" evidence="7">
    <location>
        <begin position="1760"/>
        <end position="1790"/>
    </location>
</feature>
<evidence type="ECO:0000256" key="3">
    <source>
        <dbReference type="ARBA" id="ARBA00023123"/>
    </source>
</evidence>
<evidence type="ECO:0000256" key="1">
    <source>
        <dbReference type="ARBA" id="ARBA00022741"/>
    </source>
</evidence>
<feature type="domain" description="Calponin-homology (CH)" evidence="9">
    <location>
        <begin position="4"/>
        <end position="106"/>
    </location>
</feature>
<dbReference type="OrthoDB" id="6108017at2759"/>
<keyword evidence="2 6" id="KW-0067">ATP-binding</keyword>
<protein>
    <submittedName>
        <fullName evidence="11">Myosin</fullName>
    </submittedName>
</protein>
<dbReference type="PANTHER" id="PTHR13140">
    <property type="entry name" value="MYOSIN"/>
    <property type="match status" value="1"/>
</dbReference>
<dbReference type="Pfam" id="PF00612">
    <property type="entry name" value="IQ"/>
    <property type="match status" value="1"/>
</dbReference>
<dbReference type="PROSITE" id="PS51456">
    <property type="entry name" value="MYOSIN_MOTOR"/>
    <property type="match status" value="1"/>
</dbReference>
<dbReference type="GO" id="GO:0016459">
    <property type="term" value="C:myosin complex"/>
    <property type="evidence" value="ECO:0007669"/>
    <property type="project" value="UniProtKB-KW"/>
</dbReference>
<dbReference type="InterPro" id="IPR001609">
    <property type="entry name" value="Myosin_head_motor_dom-like"/>
</dbReference>
<dbReference type="SMART" id="SM00033">
    <property type="entry name" value="CH"/>
    <property type="match status" value="1"/>
</dbReference>
<dbReference type="InterPro" id="IPR036872">
    <property type="entry name" value="CH_dom_sf"/>
</dbReference>
<evidence type="ECO:0000256" key="5">
    <source>
        <dbReference type="ARBA" id="ARBA00023203"/>
    </source>
</evidence>
<dbReference type="PROSITE" id="PS50096">
    <property type="entry name" value="IQ"/>
    <property type="match status" value="1"/>
</dbReference>
<feature type="compositionally biased region" description="Low complexity" evidence="8">
    <location>
        <begin position="413"/>
        <end position="426"/>
    </location>
</feature>
<keyword evidence="4 6" id="KW-0505">Motor protein</keyword>
<dbReference type="GO" id="GO:0005524">
    <property type="term" value="F:ATP binding"/>
    <property type="evidence" value="ECO:0007669"/>
    <property type="project" value="UniProtKB-UniRule"/>
</dbReference>
<feature type="compositionally biased region" description="Basic and acidic residues" evidence="8">
    <location>
        <begin position="389"/>
        <end position="400"/>
    </location>
</feature>
<name>A0A1V9ZVV2_9STRA</name>
<feature type="region of interest" description="Disordered" evidence="8">
    <location>
        <begin position="211"/>
        <end position="621"/>
    </location>
</feature>
<evidence type="ECO:0000256" key="8">
    <source>
        <dbReference type="SAM" id="MobiDB-lite"/>
    </source>
</evidence>
<feature type="compositionally biased region" description="Low complexity" evidence="8">
    <location>
        <begin position="283"/>
        <end position="341"/>
    </location>
</feature>
<dbReference type="InterPro" id="IPR001715">
    <property type="entry name" value="CH_dom"/>
</dbReference>
<dbReference type="Proteomes" id="UP000243217">
    <property type="component" value="Unassembled WGS sequence"/>
</dbReference>
<feature type="binding site" evidence="6">
    <location>
        <begin position="1098"/>
        <end position="1105"/>
    </location>
    <ligand>
        <name>ATP</name>
        <dbReference type="ChEBI" id="CHEBI:30616"/>
    </ligand>
</feature>
<dbReference type="SUPFAM" id="SSF47576">
    <property type="entry name" value="Calponin-homology domain, CH-domain"/>
    <property type="match status" value="1"/>
</dbReference>
<feature type="domain" description="Myosin motor" evidence="10">
    <location>
        <begin position="1004"/>
        <end position="1696"/>
    </location>
</feature>
<feature type="compositionally biased region" description="Polar residues" evidence="8">
    <location>
        <begin position="750"/>
        <end position="766"/>
    </location>
</feature>
<feature type="region of interest" description="Actin-binding" evidence="6">
    <location>
        <begin position="1574"/>
        <end position="1596"/>
    </location>
</feature>
<feature type="coiled-coil region" evidence="7">
    <location>
        <begin position="1858"/>
        <end position="1892"/>
    </location>
</feature>
<dbReference type="GO" id="GO:0051015">
    <property type="term" value="F:actin filament binding"/>
    <property type="evidence" value="ECO:0007669"/>
    <property type="project" value="TreeGrafter"/>
</dbReference>
<dbReference type="CDD" id="cd00014">
    <property type="entry name" value="CH_SF"/>
    <property type="match status" value="1"/>
</dbReference>
<keyword evidence="5 6" id="KW-0009">Actin-binding</keyword>
<feature type="compositionally biased region" description="Polar residues" evidence="8">
    <location>
        <begin position="1821"/>
        <end position="1830"/>
    </location>
</feature>
<feature type="compositionally biased region" description="Polar residues" evidence="8">
    <location>
        <begin position="273"/>
        <end position="282"/>
    </location>
</feature>
<feature type="compositionally biased region" description="Polar residues" evidence="8">
    <location>
        <begin position="362"/>
        <end position="382"/>
    </location>
</feature>
<keyword evidence="3 6" id="KW-0518">Myosin</keyword>
<keyword evidence="7" id="KW-0175">Coiled coil</keyword>
<dbReference type="PROSITE" id="PS50021">
    <property type="entry name" value="CH"/>
    <property type="match status" value="1"/>
</dbReference>
<evidence type="ECO:0000256" key="7">
    <source>
        <dbReference type="SAM" id="Coils"/>
    </source>
</evidence>
<comment type="caution">
    <text evidence="11">The sequence shown here is derived from an EMBL/GenBank/DDBJ whole genome shotgun (WGS) entry which is preliminary data.</text>
</comment>
<gene>
    <name evidence="11" type="ORF">THRCLA_05456</name>
</gene>
<dbReference type="FunFam" id="1.10.10.820:FF:000001">
    <property type="entry name" value="Myosin heavy chain"/>
    <property type="match status" value="1"/>
</dbReference>
<keyword evidence="1 6" id="KW-0547">Nucleotide-binding</keyword>
<dbReference type="Gene3D" id="1.20.58.530">
    <property type="match status" value="1"/>
</dbReference>
<feature type="region of interest" description="Disordered" evidence="8">
    <location>
        <begin position="1807"/>
        <end position="1830"/>
    </location>
</feature>
<evidence type="ECO:0000256" key="4">
    <source>
        <dbReference type="ARBA" id="ARBA00023175"/>
    </source>
</evidence>
<dbReference type="InterPro" id="IPR036961">
    <property type="entry name" value="Kinesin_motor_dom_sf"/>
</dbReference>
<evidence type="ECO:0000259" key="10">
    <source>
        <dbReference type="PROSITE" id="PS51456"/>
    </source>
</evidence>
<dbReference type="Gene3D" id="1.20.120.720">
    <property type="entry name" value="Myosin VI head, motor domain, U50 subdomain"/>
    <property type="match status" value="1"/>
</dbReference>